<dbReference type="Proteomes" id="UP001139366">
    <property type="component" value="Unassembled WGS sequence"/>
</dbReference>
<sequence>MIKTKLAFTVFLILSLIIFPYYIFFLQSDFFSSIVPGWNTTIVSDQIISNFIKFIALFITTICYWKLLKIDNKISFKKFFIHFALTIPSVFIGRISLYELVPFGSLTPENFTNRIQIIVTITICLNILFFIGQIIFWKFYLKAKSNFLKLKRENFNISN</sequence>
<reference evidence="2 3" key="1">
    <citation type="journal article" date="2023" name="Antonie Van Leeuwenhoek">
        <title>Flavobacterium potami sp. nov., a multi-metal resistance genes harbouring bacterium isolated from shallow river silt.</title>
        <authorList>
            <person name="Li S."/>
            <person name="Mao S."/>
            <person name="Mu W."/>
            <person name="Guo B."/>
            <person name="Li C."/>
            <person name="Zhu Q."/>
            <person name="Hou X."/>
            <person name="Zhao Y."/>
            <person name="Wei S."/>
            <person name="Liu H."/>
            <person name="Liu A."/>
        </authorList>
    </citation>
    <scope>NUCLEOTIDE SEQUENCE [LARGE SCALE GENOMIC DNA]</scope>
    <source>
        <strain evidence="2 3">17A</strain>
    </source>
</reference>
<evidence type="ECO:0000256" key="1">
    <source>
        <dbReference type="SAM" id="Phobius"/>
    </source>
</evidence>
<dbReference type="EMBL" id="JAINUY010000002">
    <property type="protein sequence ID" value="MBZ4034809.1"/>
    <property type="molecule type" value="Genomic_DNA"/>
</dbReference>
<comment type="caution">
    <text evidence="2">The sequence shown here is derived from an EMBL/GenBank/DDBJ whole genome shotgun (WGS) entry which is preliminary data.</text>
</comment>
<organism evidence="2 3">
    <name type="scientific">Flavobacterium potami</name>
    <dbReference type="NCBI Taxonomy" id="2872310"/>
    <lineage>
        <taxon>Bacteria</taxon>
        <taxon>Pseudomonadati</taxon>
        <taxon>Bacteroidota</taxon>
        <taxon>Flavobacteriia</taxon>
        <taxon>Flavobacteriales</taxon>
        <taxon>Flavobacteriaceae</taxon>
        <taxon>Flavobacterium</taxon>
    </lineage>
</organism>
<proteinExistence type="predicted"/>
<keyword evidence="3" id="KW-1185">Reference proteome</keyword>
<dbReference type="RefSeq" id="WP_223705511.1">
    <property type="nucleotide sequence ID" value="NZ_JAINUY010000002.1"/>
</dbReference>
<accession>A0A9X1KPW6</accession>
<keyword evidence="1" id="KW-0812">Transmembrane</keyword>
<feature type="transmembrane region" description="Helical" evidence="1">
    <location>
        <begin position="47"/>
        <end position="67"/>
    </location>
</feature>
<dbReference type="AlphaFoldDB" id="A0A9X1KPW6"/>
<feature type="transmembrane region" description="Helical" evidence="1">
    <location>
        <begin position="117"/>
        <end position="141"/>
    </location>
</feature>
<feature type="transmembrane region" description="Helical" evidence="1">
    <location>
        <begin position="79"/>
        <end position="97"/>
    </location>
</feature>
<keyword evidence="1" id="KW-1133">Transmembrane helix</keyword>
<protein>
    <submittedName>
        <fullName evidence="2">Uncharacterized protein</fullName>
    </submittedName>
</protein>
<feature type="transmembrane region" description="Helical" evidence="1">
    <location>
        <begin position="7"/>
        <end position="27"/>
    </location>
</feature>
<keyword evidence="1" id="KW-0472">Membrane</keyword>
<name>A0A9X1KPW6_9FLAO</name>
<evidence type="ECO:0000313" key="3">
    <source>
        <dbReference type="Proteomes" id="UP001139366"/>
    </source>
</evidence>
<evidence type="ECO:0000313" key="2">
    <source>
        <dbReference type="EMBL" id="MBZ4034809.1"/>
    </source>
</evidence>
<gene>
    <name evidence="2" type="ORF">K6T82_08525</name>
</gene>